<protein>
    <submittedName>
        <fullName evidence="1">CAZy families GH36 protein</fullName>
    </submittedName>
</protein>
<dbReference type="AlphaFoldDB" id="A0A060BPT9"/>
<sequence length="107" mass="11418">MLDGELRPLQPEAGYPVVCAETKEKRIVSVYGDRVVQADAAPGTLILVNGTTNGRLVVELGEALGETALAVRDCRGRLVRETSANLCAGLHRLDVPPAGSAVLRQRR</sequence>
<proteinExistence type="predicted"/>
<accession>A0A060BPT9</accession>
<dbReference type="EMBL" id="KF117656">
    <property type="protein sequence ID" value="AIA84914.1"/>
    <property type="molecule type" value="Genomic_DNA"/>
</dbReference>
<organism evidence="1">
    <name type="scientific">uncultured Flavobacteriales bacterium</name>
    <dbReference type="NCBI Taxonomy" id="213322"/>
    <lineage>
        <taxon>Bacteria</taxon>
        <taxon>Pseudomonadati</taxon>
        <taxon>Bacteroidota</taxon>
        <taxon>Flavobacteriia</taxon>
        <taxon>Flavobacteriales</taxon>
        <taxon>environmental samples</taxon>
    </lineage>
</organism>
<evidence type="ECO:0000313" key="1">
    <source>
        <dbReference type="EMBL" id="AIA84914.1"/>
    </source>
</evidence>
<reference evidence="1" key="1">
    <citation type="journal article" date="2013" name="Environ. Microbiol.">
        <title>Seasonally variable intestinal metagenomes of the red palm weevil (Rhynchophorus ferrugineus).</title>
        <authorList>
            <person name="Jia S."/>
            <person name="Zhang X."/>
            <person name="Zhang G."/>
            <person name="Yin A."/>
            <person name="Zhang S."/>
            <person name="Li F."/>
            <person name="Wang L."/>
            <person name="Zhao D."/>
            <person name="Yun Q."/>
            <person name="Tala"/>
            <person name="Wang J."/>
            <person name="Sun G."/>
            <person name="Baabdullah M."/>
            <person name="Yu X."/>
            <person name="Hu S."/>
            <person name="Al-Mssallem I.S."/>
            <person name="Yu J."/>
        </authorList>
    </citation>
    <scope>NUCLEOTIDE SEQUENCE</scope>
</reference>
<name>A0A060BPT9_9FLAO</name>